<accession>A0A1G6SJW5</accession>
<dbReference type="SUPFAM" id="SSF56112">
    <property type="entry name" value="Protein kinase-like (PK-like)"/>
    <property type="match status" value="1"/>
</dbReference>
<dbReference type="OrthoDB" id="9929530at2"/>
<feature type="compositionally biased region" description="Low complexity" evidence="1">
    <location>
        <begin position="56"/>
        <end position="66"/>
    </location>
</feature>
<reference evidence="2 3" key="1">
    <citation type="submission" date="2016-10" db="EMBL/GenBank/DDBJ databases">
        <authorList>
            <person name="de Groot N.N."/>
        </authorList>
    </citation>
    <scope>NUCLEOTIDE SEQUENCE [LARGE SCALE GENOMIC DNA]</scope>
    <source>
        <strain evidence="2 3">DSM 22220</strain>
    </source>
</reference>
<organism evidence="2 3">
    <name type="scientific">Paracoccus isoporae</name>
    <dbReference type="NCBI Taxonomy" id="591205"/>
    <lineage>
        <taxon>Bacteria</taxon>
        <taxon>Pseudomonadati</taxon>
        <taxon>Pseudomonadota</taxon>
        <taxon>Alphaproteobacteria</taxon>
        <taxon>Rhodobacterales</taxon>
        <taxon>Paracoccaceae</taxon>
        <taxon>Paracoccus</taxon>
    </lineage>
</organism>
<dbReference type="STRING" id="591205.SAMN05421538_10115"/>
<keyword evidence="3" id="KW-1185">Reference proteome</keyword>
<feature type="region of interest" description="Disordered" evidence="1">
    <location>
        <begin position="48"/>
        <end position="94"/>
    </location>
</feature>
<proteinExistence type="predicted"/>
<dbReference type="Proteomes" id="UP000199344">
    <property type="component" value="Unassembled WGS sequence"/>
</dbReference>
<evidence type="ECO:0000313" key="2">
    <source>
        <dbReference type="EMBL" id="SDD17212.1"/>
    </source>
</evidence>
<gene>
    <name evidence="2" type="ORF">SAMN05421538_10115</name>
</gene>
<sequence length="326" mass="36168">MAASGGSRTKRSLQGGARRILHGIGLTRLRTAQRLERECARLRSELNQSRAEAARLRPQPAEAPQAEPDEKAPRRSPHTERPASGAPAPDPARQTRTIHALRRQISFAKAEIAFRTRRWRRAERKLNGSGALRRYGFAPLSLSAGLPRATGPRHVKHYKERLALTGLEAQRACWLELSCLLRLHWVAPEARDRFPLPIALDPGAPSLTMTDLGWSLDMVPAHASAAVAARLRPRVSAQVTEIVSVLEQAGIAHLDIHDSGRNIVVNTRGRLALIDFDIAAMDGMAISATIERRLQEWHRMGGYDWLARRMRDQALRFCDAAPPLPG</sequence>
<dbReference type="InterPro" id="IPR011009">
    <property type="entry name" value="Kinase-like_dom_sf"/>
</dbReference>
<evidence type="ECO:0000256" key="1">
    <source>
        <dbReference type="SAM" id="MobiDB-lite"/>
    </source>
</evidence>
<dbReference type="AlphaFoldDB" id="A0A1G6SJW5"/>
<feature type="region of interest" description="Disordered" evidence="1">
    <location>
        <begin position="1"/>
        <end position="24"/>
    </location>
</feature>
<evidence type="ECO:0000313" key="3">
    <source>
        <dbReference type="Proteomes" id="UP000199344"/>
    </source>
</evidence>
<name>A0A1G6SJW5_9RHOB</name>
<dbReference type="Gene3D" id="1.10.510.10">
    <property type="entry name" value="Transferase(Phosphotransferase) domain 1"/>
    <property type="match status" value="1"/>
</dbReference>
<dbReference type="RefSeq" id="WP_143025600.1">
    <property type="nucleotide sequence ID" value="NZ_FNAH01000001.1"/>
</dbReference>
<feature type="compositionally biased region" description="Basic and acidic residues" evidence="1">
    <location>
        <begin position="68"/>
        <end position="81"/>
    </location>
</feature>
<protein>
    <submittedName>
        <fullName evidence="2">Uncharacterized protein</fullName>
    </submittedName>
</protein>
<dbReference type="EMBL" id="FNAH01000001">
    <property type="protein sequence ID" value="SDD17212.1"/>
    <property type="molecule type" value="Genomic_DNA"/>
</dbReference>